<accession>B1B704</accession>
<name>B1B704_9BACT</name>
<sequence>MIHDVVAAIAGEINRFLQSKHNITEEKVVLSSVINLDGSVAVQEPDKIVMTLTNIEVDKTQSNVGSYKQTPKGSYKMVKPPVYVNITVLFSAYFTAENYLEGLKFIASVIAFFQSRGGAFTPQDTPEINDIVDRLQAEMVSLDMRDLSNFWSSMGSKYLPSVIYRIKTLPIKHDVLRPEIPVIKKI</sequence>
<dbReference type="EMBL" id="AB428740">
    <property type="protein sequence ID" value="BAG13476.1"/>
    <property type="molecule type" value="Genomic_DNA"/>
</dbReference>
<dbReference type="InterPro" id="IPR025351">
    <property type="entry name" value="Pvc16_N"/>
</dbReference>
<organism evidence="2">
    <name type="scientific">Saprospira sp. SS98-5</name>
    <dbReference type="NCBI Taxonomy" id="202748"/>
    <lineage>
        <taxon>Bacteria</taxon>
        <taxon>Pseudomonadati</taxon>
        <taxon>Bacteroidota</taxon>
        <taxon>Saprospiria</taxon>
        <taxon>Saprospirales</taxon>
        <taxon>Saprospiraceae</taxon>
        <taxon>Saprospira</taxon>
    </lineage>
</organism>
<feature type="domain" description="Pvc16 N-terminal" evidence="1">
    <location>
        <begin position="5"/>
        <end position="184"/>
    </location>
</feature>
<reference evidence="2" key="1">
    <citation type="journal article" date="2008" name="Fish. Sci.">
        <title>Characterization and expression of Saprospira cytoplasmic fibril protein (SCFP) gene from algicidal Saprospira spp. Strains.</title>
        <authorList>
            <person name="Yoshikawa T."/>
            <person name="Nakahara M."/>
            <person name="Tabata A."/>
            <person name="Kokumai S."/>
            <person name="Furusawa G."/>
            <person name="Sakata T."/>
        </authorList>
    </citation>
    <scope>NUCLEOTIDE SEQUENCE</scope>
    <source>
        <strain evidence="2">SS98-5</strain>
    </source>
</reference>
<evidence type="ECO:0000313" key="2">
    <source>
        <dbReference type="EMBL" id="BAG13476.1"/>
    </source>
</evidence>
<dbReference type="Pfam" id="PF14065">
    <property type="entry name" value="Pvc16_N"/>
    <property type="match status" value="1"/>
</dbReference>
<proteinExistence type="predicted"/>
<protein>
    <submittedName>
        <fullName evidence="2">Uncharacterized protein ORFU2</fullName>
    </submittedName>
</protein>
<evidence type="ECO:0000259" key="1">
    <source>
        <dbReference type="Pfam" id="PF14065"/>
    </source>
</evidence>
<dbReference type="AlphaFoldDB" id="B1B704"/>
<gene>
    <name evidence="2" type="primary">ORFU2</name>
</gene>